<evidence type="ECO:0000313" key="3">
    <source>
        <dbReference type="EMBL" id="SMC16688.1"/>
    </source>
</evidence>
<dbReference type="Proteomes" id="UP000192761">
    <property type="component" value="Unassembled WGS sequence"/>
</dbReference>
<dbReference type="AlphaFoldDB" id="A0A1W1WZ19"/>
<evidence type="ECO:0000256" key="2">
    <source>
        <dbReference type="SAM" id="SignalP"/>
    </source>
</evidence>
<feature type="region of interest" description="Disordered" evidence="1">
    <location>
        <begin position="91"/>
        <end position="110"/>
    </location>
</feature>
<evidence type="ECO:0008006" key="5">
    <source>
        <dbReference type="Google" id="ProtNLM"/>
    </source>
</evidence>
<dbReference type="STRING" id="1121001.SAMN02745857_00238"/>
<feature type="compositionally biased region" description="Pro residues" evidence="1">
    <location>
        <begin position="101"/>
        <end position="110"/>
    </location>
</feature>
<protein>
    <recommendedName>
        <fullName evidence="5">DUF2946 domain-containing protein</fullName>
    </recommendedName>
</protein>
<feature type="signal peptide" evidence="2">
    <location>
        <begin position="1"/>
        <end position="22"/>
    </location>
</feature>
<accession>A0A1W1WZ19</accession>
<dbReference type="RefSeq" id="WP_084088701.1">
    <property type="nucleotide sequence ID" value="NZ_FWXD01000001.1"/>
</dbReference>
<feature type="chain" id="PRO_5012777326" description="DUF2946 domain-containing protein" evidence="2">
    <location>
        <begin position="23"/>
        <end position="110"/>
    </location>
</feature>
<name>A0A1W1WZ19_9NEIS</name>
<keyword evidence="2" id="KW-0732">Signal</keyword>
<sequence>MPLHRLFALLLICLLPLAPLWAAPMAMPAAVQQPAAQLAAADDTHCMEHEAAAVPPAGEHCSTDCILHCALPGQGIVLAAPVWIATALPAPAGRHYSNPDPILPLRPPAA</sequence>
<keyword evidence="4" id="KW-1185">Reference proteome</keyword>
<evidence type="ECO:0000313" key="4">
    <source>
        <dbReference type="Proteomes" id="UP000192761"/>
    </source>
</evidence>
<gene>
    <name evidence="3" type="ORF">SAMN02745857_00238</name>
</gene>
<proteinExistence type="predicted"/>
<organism evidence="3 4">
    <name type="scientific">Andreprevotia lacus DSM 23236</name>
    <dbReference type="NCBI Taxonomy" id="1121001"/>
    <lineage>
        <taxon>Bacteria</taxon>
        <taxon>Pseudomonadati</taxon>
        <taxon>Pseudomonadota</taxon>
        <taxon>Betaproteobacteria</taxon>
        <taxon>Neisseriales</taxon>
        <taxon>Chitinibacteraceae</taxon>
        <taxon>Andreprevotia</taxon>
    </lineage>
</organism>
<dbReference type="EMBL" id="FWXD01000001">
    <property type="protein sequence ID" value="SMC16688.1"/>
    <property type="molecule type" value="Genomic_DNA"/>
</dbReference>
<reference evidence="3 4" key="1">
    <citation type="submission" date="2017-04" db="EMBL/GenBank/DDBJ databases">
        <authorList>
            <person name="Afonso C.L."/>
            <person name="Miller P.J."/>
            <person name="Scott M.A."/>
            <person name="Spackman E."/>
            <person name="Goraichik I."/>
            <person name="Dimitrov K.M."/>
            <person name="Suarez D.L."/>
            <person name="Swayne D.E."/>
        </authorList>
    </citation>
    <scope>NUCLEOTIDE SEQUENCE [LARGE SCALE GENOMIC DNA]</scope>
    <source>
        <strain evidence="3 4">DSM 23236</strain>
    </source>
</reference>
<evidence type="ECO:0000256" key="1">
    <source>
        <dbReference type="SAM" id="MobiDB-lite"/>
    </source>
</evidence>